<keyword evidence="1" id="KW-1133">Transmembrane helix</keyword>
<proteinExistence type="predicted"/>
<keyword evidence="1" id="KW-0812">Transmembrane</keyword>
<comment type="caution">
    <text evidence="2">The sequence shown here is derived from an EMBL/GenBank/DDBJ whole genome shotgun (WGS) entry which is preliminary data.</text>
</comment>
<gene>
    <name evidence="2" type="ORF">C8N25_117123</name>
</gene>
<keyword evidence="3" id="KW-1185">Reference proteome</keyword>
<evidence type="ECO:0000313" key="2">
    <source>
        <dbReference type="EMBL" id="REG83621.1"/>
    </source>
</evidence>
<dbReference type="RefSeq" id="WP_116116546.1">
    <property type="nucleotide sequence ID" value="NZ_MSSW01000080.1"/>
</dbReference>
<dbReference type="EMBL" id="QUNF01000017">
    <property type="protein sequence ID" value="REG83621.1"/>
    <property type="molecule type" value="Genomic_DNA"/>
</dbReference>
<evidence type="ECO:0000313" key="3">
    <source>
        <dbReference type="Proteomes" id="UP000256405"/>
    </source>
</evidence>
<accession>A0A3E0DQ38</accession>
<evidence type="ECO:0008006" key="4">
    <source>
        <dbReference type="Google" id="ProtNLM"/>
    </source>
</evidence>
<protein>
    <recommendedName>
        <fullName evidence="4">PH (Pleckstrin Homology) domain-containing protein</fullName>
    </recommendedName>
</protein>
<feature type="transmembrane region" description="Helical" evidence="1">
    <location>
        <begin position="32"/>
        <end position="53"/>
    </location>
</feature>
<name>A0A3E0DQ38_9BACT</name>
<dbReference type="OrthoDB" id="1467785at2"/>
<organism evidence="2 3">
    <name type="scientific">Algoriphagus antarcticus</name>
    <dbReference type="NCBI Taxonomy" id="238540"/>
    <lineage>
        <taxon>Bacteria</taxon>
        <taxon>Pseudomonadati</taxon>
        <taxon>Bacteroidota</taxon>
        <taxon>Cytophagia</taxon>
        <taxon>Cytophagales</taxon>
        <taxon>Cyclobacteriaceae</taxon>
        <taxon>Algoriphagus</taxon>
    </lineage>
</organism>
<reference evidence="2 3" key="1">
    <citation type="submission" date="2018-08" db="EMBL/GenBank/DDBJ databases">
        <title>Genomic Encyclopedia of Archaeal and Bacterial Type Strains, Phase II (KMG-II): from individual species to whole genera.</title>
        <authorList>
            <person name="Goeker M."/>
        </authorList>
    </citation>
    <scope>NUCLEOTIDE SEQUENCE [LARGE SCALE GENOMIC DNA]</scope>
    <source>
        <strain evidence="2 3">DSM 15986</strain>
    </source>
</reference>
<sequence>MSDCFILLRFKISQTQLDQFNHKNQNSGINGARLLGICLISAGLIVLLVPIFIDVSTDSQKIGLVGGGAFLFGMLLISIYSGIRIDFRSNRFKEYKSVLWFKFGQWEELPKIEHAELILHSFRSTNTPNGISPTLSREVTIYKCVLLANGTKFLALDFSKEKDAIAALEEIKERLEI</sequence>
<dbReference type="Proteomes" id="UP000256405">
    <property type="component" value="Unassembled WGS sequence"/>
</dbReference>
<dbReference type="AlphaFoldDB" id="A0A3E0DQ38"/>
<keyword evidence="1" id="KW-0472">Membrane</keyword>
<feature type="transmembrane region" description="Helical" evidence="1">
    <location>
        <begin position="65"/>
        <end position="83"/>
    </location>
</feature>
<evidence type="ECO:0000256" key="1">
    <source>
        <dbReference type="SAM" id="Phobius"/>
    </source>
</evidence>